<protein>
    <recommendedName>
        <fullName evidence="3">Transposase</fullName>
    </recommendedName>
</protein>
<name>A0ABX4WHY2_9CYAN</name>
<gene>
    <name evidence="1" type="ORF">CEP15_16180</name>
</gene>
<keyword evidence="2" id="KW-1185">Reference proteome</keyword>
<proteinExistence type="predicted"/>
<reference evidence="1 2" key="1">
    <citation type="submission" date="2017-06" db="EMBL/GenBank/DDBJ databases">
        <title>Genome variation in co-occurring toxic Cylindrospermopsis raciborskii strains determines phenotypic plasticity.</title>
        <authorList>
            <person name="Willis A."/>
            <person name="Woodhouse J."/>
            <person name="Ongley S."/>
            <person name="Jex A."/>
            <person name="Burford M."/>
            <person name="Neilan B."/>
        </authorList>
    </citation>
    <scope>NUCLEOTIDE SEQUENCE [LARGE SCALE GENOMIC DNA]</scope>
    <source>
        <strain evidence="1 2">C07</strain>
    </source>
</reference>
<evidence type="ECO:0008006" key="3">
    <source>
        <dbReference type="Google" id="ProtNLM"/>
    </source>
</evidence>
<sequence length="68" mass="8259">MLLYQFQGQSKKYSFYTKNNAGYKLMRRLGIKLSKGYPKTTMEKLFYSHIFKASEVAFFRRRFDWAIK</sequence>
<organism evidence="1 2">
    <name type="scientific">Cylindrospermopsis raciborskii C07</name>
    <dbReference type="NCBI Taxonomy" id="2014886"/>
    <lineage>
        <taxon>Bacteria</taxon>
        <taxon>Bacillati</taxon>
        <taxon>Cyanobacteriota</taxon>
        <taxon>Cyanophyceae</taxon>
        <taxon>Nostocales</taxon>
        <taxon>Aphanizomenonaceae</taxon>
        <taxon>Cylindrospermopsis</taxon>
    </lineage>
</organism>
<comment type="caution">
    <text evidence="1">The sequence shown here is derived from an EMBL/GenBank/DDBJ whole genome shotgun (WGS) entry which is preliminary data.</text>
</comment>
<dbReference type="EMBL" id="NJHS01000349">
    <property type="protein sequence ID" value="PNJ92611.1"/>
    <property type="molecule type" value="Genomic_DNA"/>
</dbReference>
<dbReference type="Proteomes" id="UP000236284">
    <property type="component" value="Unassembled WGS sequence"/>
</dbReference>
<evidence type="ECO:0000313" key="2">
    <source>
        <dbReference type="Proteomes" id="UP000236284"/>
    </source>
</evidence>
<evidence type="ECO:0000313" key="1">
    <source>
        <dbReference type="EMBL" id="PNJ92611.1"/>
    </source>
</evidence>
<accession>A0ABX4WHY2</accession>